<evidence type="ECO:0000256" key="2">
    <source>
        <dbReference type="ARBA" id="ARBA00022475"/>
    </source>
</evidence>
<dbReference type="PATRIC" id="fig|76859.3.peg.2247"/>
<dbReference type="EMBL" id="CP012713">
    <property type="protein sequence ID" value="ALF18687.1"/>
    <property type="molecule type" value="Genomic_DNA"/>
</dbReference>
<feature type="transmembrane region" description="Helical" evidence="6">
    <location>
        <begin position="58"/>
        <end position="75"/>
    </location>
</feature>
<keyword evidence="4 6" id="KW-1133">Transmembrane helix</keyword>
<feature type="transmembrane region" description="Helical" evidence="6">
    <location>
        <begin position="16"/>
        <end position="38"/>
    </location>
</feature>
<accession>A0A0M4SF80</accession>
<evidence type="ECO:0000256" key="3">
    <source>
        <dbReference type="ARBA" id="ARBA00022692"/>
    </source>
</evidence>
<evidence type="ECO:0000256" key="1">
    <source>
        <dbReference type="ARBA" id="ARBA00004651"/>
    </source>
</evidence>
<feature type="transmembrane region" description="Helical" evidence="6">
    <location>
        <begin position="335"/>
        <end position="355"/>
    </location>
</feature>
<evidence type="ECO:0000256" key="5">
    <source>
        <dbReference type="ARBA" id="ARBA00023136"/>
    </source>
</evidence>
<proteinExistence type="predicted"/>
<evidence type="ECO:0000256" key="6">
    <source>
        <dbReference type="SAM" id="Phobius"/>
    </source>
</evidence>
<feature type="transmembrane region" description="Helical" evidence="6">
    <location>
        <begin position="181"/>
        <end position="199"/>
    </location>
</feature>
<keyword evidence="5 6" id="KW-0472">Membrane</keyword>
<keyword evidence="3 6" id="KW-0812">Transmembrane</keyword>
<feature type="transmembrane region" description="Helical" evidence="6">
    <location>
        <begin position="156"/>
        <end position="175"/>
    </location>
</feature>
<feature type="transmembrane region" description="Helical" evidence="6">
    <location>
        <begin position="393"/>
        <end position="419"/>
    </location>
</feature>
<dbReference type="RefSeq" id="WP_060676748.1">
    <property type="nucleotide sequence ID" value="NZ_CP012713.1"/>
</dbReference>
<feature type="transmembrane region" description="Helical" evidence="6">
    <location>
        <begin position="367"/>
        <end position="387"/>
    </location>
</feature>
<sequence length="424" mass="49167">MRQIIKKIKFGYKTGFFHIFSSNILNKIMIFSGGIFLVRILDKQDFGLYSYSQNLLEIFLLINGFGITEGLLQYGSKARERIKKEKYVKYSLKIGLLSNIFIILLLILFLIFGKLKIYEAKKILLMMSLLPIFNTFFSIIQIKLRIELKNKEMAKISNVNTFLNILGMLIGAYFYKLYGLIIGKYIGIILSILYSFRYIKFTFIRWKKIEALSEEKKKDIQKFSFIALINNSVSQILYIIDIFLIGYLIADKLILASYKIATLIPVALNFIPISVMIYIYPYFAQNSNDIKWVRENYINLLKYSFFINFFISLILVIFSKNIIRFVFGENYLDAQLPFIILSVGYFFSATFRIPSGNIINAIGKIKFNFYNTLISGIVNIILDIYLIKKIGSIGASYATLLVFIISGVIGNIFLFKYLYSKNFS</sequence>
<feature type="transmembrane region" description="Helical" evidence="6">
    <location>
        <begin position="303"/>
        <end position="323"/>
    </location>
</feature>
<feature type="transmembrane region" description="Helical" evidence="6">
    <location>
        <begin position="123"/>
        <end position="144"/>
    </location>
</feature>
<organism evidence="7">
    <name type="scientific">Fusobacterium animalis</name>
    <dbReference type="NCBI Taxonomy" id="76859"/>
    <lineage>
        <taxon>Bacteria</taxon>
        <taxon>Fusobacteriati</taxon>
        <taxon>Fusobacteriota</taxon>
        <taxon>Fusobacteriia</taxon>
        <taxon>Fusobacteriales</taxon>
        <taxon>Fusobacteriaceae</taxon>
        <taxon>Fusobacterium</taxon>
    </lineage>
</organism>
<dbReference type="Proteomes" id="UP000063147">
    <property type="component" value="Chromosome"/>
</dbReference>
<reference evidence="7 8" key="1">
    <citation type="submission" date="2015-09" db="EMBL/GenBank/DDBJ databases">
        <authorList>
            <person name="Jackson K.R."/>
            <person name="Lunt B.L."/>
            <person name="Fisher J.N.B."/>
            <person name="Gardner A.V."/>
            <person name="Bailey M.E."/>
            <person name="Deus L.M."/>
            <person name="Earl A.S."/>
            <person name="Gibby P.D."/>
            <person name="Hartmann K.A."/>
            <person name="Liu J.E."/>
            <person name="Manci A.M."/>
            <person name="Nielsen D.A."/>
            <person name="Solomon M.B."/>
            <person name="Breakwell D.P."/>
            <person name="Burnett S.H."/>
            <person name="Grose J.H."/>
        </authorList>
    </citation>
    <scope>NUCLEOTIDE SEQUENCE [LARGE SCALE GENOMIC DNA]</scope>
    <source>
        <strain evidence="7 8">KCOM 1279</strain>
    </source>
</reference>
<protein>
    <submittedName>
        <fullName evidence="7">Uncharacterized protein</fullName>
    </submittedName>
</protein>
<evidence type="ECO:0000313" key="8">
    <source>
        <dbReference type="Proteomes" id="UP000063147"/>
    </source>
</evidence>
<feature type="transmembrane region" description="Helical" evidence="6">
    <location>
        <begin position="262"/>
        <end position="283"/>
    </location>
</feature>
<dbReference type="PANTHER" id="PTHR30250">
    <property type="entry name" value="PST FAMILY PREDICTED COLANIC ACID TRANSPORTER"/>
    <property type="match status" value="1"/>
</dbReference>
<keyword evidence="2" id="KW-1003">Cell membrane</keyword>
<dbReference type="GO" id="GO:0005886">
    <property type="term" value="C:plasma membrane"/>
    <property type="evidence" value="ECO:0007669"/>
    <property type="project" value="UniProtKB-SubCell"/>
</dbReference>
<gene>
    <name evidence="7" type="ORF">RN98_11120</name>
</gene>
<dbReference type="InterPro" id="IPR050833">
    <property type="entry name" value="Poly_Biosynth_Transport"/>
</dbReference>
<name>A0A0M4SF80_9FUSO</name>
<dbReference type="PANTHER" id="PTHR30250:SF11">
    <property type="entry name" value="O-ANTIGEN TRANSPORTER-RELATED"/>
    <property type="match status" value="1"/>
</dbReference>
<evidence type="ECO:0000256" key="4">
    <source>
        <dbReference type="ARBA" id="ARBA00022989"/>
    </source>
</evidence>
<feature type="transmembrane region" description="Helical" evidence="6">
    <location>
        <begin position="225"/>
        <end position="250"/>
    </location>
</feature>
<dbReference type="AlphaFoldDB" id="A0A0M4SF80"/>
<comment type="subcellular location">
    <subcellularLocation>
        <location evidence="1">Cell membrane</location>
        <topology evidence="1">Multi-pass membrane protein</topology>
    </subcellularLocation>
</comment>
<feature type="transmembrane region" description="Helical" evidence="6">
    <location>
        <begin position="96"/>
        <end position="117"/>
    </location>
</feature>
<dbReference type="Pfam" id="PF13440">
    <property type="entry name" value="Polysacc_synt_3"/>
    <property type="match status" value="1"/>
</dbReference>
<dbReference type="OrthoDB" id="88014at2"/>
<evidence type="ECO:0000313" key="7">
    <source>
        <dbReference type="EMBL" id="ALF18687.1"/>
    </source>
</evidence>